<evidence type="ECO:0000313" key="12">
    <source>
        <dbReference type="Proteomes" id="UP000316628"/>
    </source>
</evidence>
<feature type="binding site" description="in other chain" evidence="8">
    <location>
        <position position="321"/>
    </location>
    <ligand>
        <name>K(+)</name>
        <dbReference type="ChEBI" id="CHEBI:29103"/>
        <note>ligand shared between two tetrameric partners</note>
    </ligand>
</feature>
<evidence type="ECO:0000256" key="6">
    <source>
        <dbReference type="HAMAP-Rule" id="MF_02250"/>
    </source>
</evidence>
<dbReference type="InterPro" id="IPR013785">
    <property type="entry name" value="Aldolase_TIM"/>
</dbReference>
<dbReference type="GO" id="GO:0005829">
    <property type="term" value="C:cytosol"/>
    <property type="evidence" value="ECO:0007669"/>
    <property type="project" value="TreeGrafter"/>
</dbReference>
<name>A0A543JEF0_9PSEU</name>
<dbReference type="CDD" id="cd00381">
    <property type="entry name" value="IMPDH"/>
    <property type="match status" value="1"/>
</dbReference>
<keyword evidence="1 6" id="KW-0660">Purine salvage</keyword>
<dbReference type="Pfam" id="PF00478">
    <property type="entry name" value="IMPDH"/>
    <property type="match status" value="1"/>
</dbReference>
<keyword evidence="8" id="KW-0630">Potassium</keyword>
<comment type="catalytic activity">
    <reaction evidence="6">
        <text>IMP + NH4(+) + NADP(+) = GMP + NADPH + 2 H(+)</text>
        <dbReference type="Rhea" id="RHEA:17185"/>
        <dbReference type="ChEBI" id="CHEBI:15378"/>
        <dbReference type="ChEBI" id="CHEBI:28938"/>
        <dbReference type="ChEBI" id="CHEBI:57783"/>
        <dbReference type="ChEBI" id="CHEBI:58053"/>
        <dbReference type="ChEBI" id="CHEBI:58115"/>
        <dbReference type="ChEBI" id="CHEBI:58349"/>
        <dbReference type="EC" id="1.7.1.7"/>
    </reaction>
</comment>
<evidence type="ECO:0000256" key="2">
    <source>
        <dbReference type="ARBA" id="ARBA00022737"/>
    </source>
</evidence>
<feature type="binding site" evidence="6">
    <location>
        <begin position="264"/>
        <end position="266"/>
    </location>
    <ligand>
        <name>NADP(+)</name>
        <dbReference type="ChEBI" id="CHEBI:58349"/>
    </ligand>
</feature>
<dbReference type="Pfam" id="PF00571">
    <property type="entry name" value="CBS"/>
    <property type="match status" value="2"/>
</dbReference>
<gene>
    <name evidence="6" type="primary">guaB1</name>
    <name evidence="11" type="ORF">FHX81_3517</name>
</gene>
<dbReference type="GO" id="GO:0003920">
    <property type="term" value="F:GMP reductase activity"/>
    <property type="evidence" value="ECO:0007669"/>
    <property type="project" value="UniProtKB-UniRule"/>
</dbReference>
<dbReference type="InterPro" id="IPR005990">
    <property type="entry name" value="IMP_DH"/>
</dbReference>
<feature type="binding site" description="in other chain" evidence="8">
    <location>
        <position position="318"/>
    </location>
    <ligand>
        <name>K(+)</name>
        <dbReference type="ChEBI" id="CHEBI:29103"/>
        <note>ligand shared between two tetrameric partners</note>
    </ligand>
</feature>
<dbReference type="PANTHER" id="PTHR43170:SF5">
    <property type="entry name" value="GMP REDUCTASE"/>
    <property type="match status" value="1"/>
</dbReference>
<comment type="cofactor">
    <cofactor evidence="6">
        <name>a monovalent cation</name>
        <dbReference type="ChEBI" id="CHEBI:60242"/>
    </cofactor>
</comment>
<comment type="caution">
    <text evidence="11">The sequence shown here is derived from an EMBL/GenBank/DDBJ whole genome shotgun (WGS) entry which is preliminary data.</text>
</comment>
<evidence type="ECO:0000313" key="11">
    <source>
        <dbReference type="EMBL" id="TQM81156.1"/>
    </source>
</evidence>
<dbReference type="InterPro" id="IPR000644">
    <property type="entry name" value="CBS_dom"/>
</dbReference>
<comment type="pathway">
    <text evidence="6">Purine metabolism; IMP biosynthesis via salvage pathway.</text>
</comment>
<dbReference type="EMBL" id="VFPP01000001">
    <property type="protein sequence ID" value="TQM81156.1"/>
    <property type="molecule type" value="Genomic_DNA"/>
</dbReference>
<dbReference type="NCBIfam" id="NF005869">
    <property type="entry name" value="PRK07807.1"/>
    <property type="match status" value="1"/>
</dbReference>
<evidence type="ECO:0000256" key="4">
    <source>
        <dbReference type="ARBA" id="ARBA00023002"/>
    </source>
</evidence>
<dbReference type="GO" id="GO:0032264">
    <property type="term" value="P:IMP salvage"/>
    <property type="evidence" value="ECO:0007669"/>
    <property type="project" value="UniProtKB-UniRule"/>
</dbReference>
<dbReference type="PANTHER" id="PTHR43170">
    <property type="entry name" value="GMP REDUCTASE"/>
    <property type="match status" value="1"/>
</dbReference>
<dbReference type="PROSITE" id="PS51371">
    <property type="entry name" value="CBS"/>
    <property type="match status" value="1"/>
</dbReference>
<dbReference type="SMART" id="SM01240">
    <property type="entry name" value="IMPDH"/>
    <property type="match status" value="1"/>
</dbReference>
<dbReference type="InterPro" id="IPR050139">
    <property type="entry name" value="GMP_reductase"/>
</dbReference>
<feature type="active site" description="Thioimidate intermediate" evidence="6">
    <location>
        <position position="321"/>
    </location>
</feature>
<dbReference type="GO" id="GO:0003938">
    <property type="term" value="F:IMP dehydrogenase activity"/>
    <property type="evidence" value="ECO:0007669"/>
    <property type="project" value="InterPro"/>
</dbReference>
<dbReference type="HAMAP" id="MF_02250">
    <property type="entry name" value="GMPR_GuaB1"/>
    <property type="match status" value="1"/>
</dbReference>
<dbReference type="InterPro" id="IPR046342">
    <property type="entry name" value="CBS_dom_sf"/>
</dbReference>
<evidence type="ECO:0000259" key="10">
    <source>
        <dbReference type="PROSITE" id="PS51371"/>
    </source>
</evidence>
<sequence length="497" mass="52640">MVRTTRAKSLRREYRQVLVRFIEGHRPSYDLTYDDVFLVPGRSAVDSRFGVDLSTSDGTGATIPIVVANMTAVAGRRMAETVARRGGLVVLPQDVAPEAVAEIVQWVKARHTVWDTPLTLHSGDSVADAVNLLHKRAHGAVVVIDDDGRPTGVVDEAACAGVDRFTRLHDVADDRIVTLPLDTPPRDVFDRLHGGTQRIALGVDADGRLRGVMTSLGALRADVYQPALDGAGALRVAAAIGVNGDVTAKAEQLLHAGVDTLVVDTAHGHQDKMLAALKAVREARPAVPVVAGNVVTAEGVRDLVEAGADIVKVGVGPGAMCTTRMMTGVGRPQFSAVAECAAEARRLGKHVWADGGVRHPRDVALALAAGASSVMIGSWFAGTYESPGDLQRDEQGRLYKESFGMASKRAVSARTRTDNAFDRARKGLFEEGISTSRMRLDPNSPGVEDLLDAITSGVRSACTYAGAQTLEEFHARATVGVQSAAGFAEGRPLPSGW</sequence>
<keyword evidence="7" id="KW-0520">NAD</keyword>
<proteinExistence type="inferred from homology"/>
<keyword evidence="12" id="KW-1185">Reference proteome</keyword>
<dbReference type="NCBIfam" id="TIGR01303">
    <property type="entry name" value="IMP_DH_rel_1"/>
    <property type="match status" value="1"/>
</dbReference>
<evidence type="ECO:0000256" key="1">
    <source>
        <dbReference type="ARBA" id="ARBA00022726"/>
    </source>
</evidence>
<protein>
    <recommendedName>
        <fullName evidence="6">GMP reductase</fullName>
        <ecNumber evidence="6">1.7.1.7</ecNumber>
    </recommendedName>
    <alternativeName>
        <fullName evidence="6">Guanosine 5'-monophosphate reductase</fullName>
        <shortName evidence="6">GMPR</shortName>
    </alternativeName>
</protein>
<keyword evidence="5 9" id="KW-0129">CBS domain</keyword>
<accession>A0A543JEF0</accession>
<keyword evidence="3 6" id="KW-0521">NADP</keyword>
<feature type="binding site" evidence="7">
    <location>
        <begin position="264"/>
        <end position="266"/>
    </location>
    <ligand>
        <name>NAD(+)</name>
        <dbReference type="ChEBI" id="CHEBI:57540"/>
    </ligand>
</feature>
<dbReference type="Proteomes" id="UP000316628">
    <property type="component" value="Unassembled WGS sequence"/>
</dbReference>
<evidence type="ECO:0000256" key="5">
    <source>
        <dbReference type="ARBA" id="ARBA00023122"/>
    </source>
</evidence>
<organism evidence="11 12">
    <name type="scientific">Saccharothrix saharensis</name>
    <dbReference type="NCBI Taxonomy" id="571190"/>
    <lineage>
        <taxon>Bacteria</taxon>
        <taxon>Bacillati</taxon>
        <taxon>Actinomycetota</taxon>
        <taxon>Actinomycetes</taxon>
        <taxon>Pseudonocardiales</taxon>
        <taxon>Pseudonocardiaceae</taxon>
        <taxon>Saccharothrix</taxon>
    </lineage>
</organism>
<dbReference type="SUPFAM" id="SSF51412">
    <property type="entry name" value="Inosine monophosphate dehydrogenase (IMPDH)"/>
    <property type="match status" value="1"/>
</dbReference>
<dbReference type="EC" id="1.7.1.7" evidence="6"/>
<comment type="function">
    <text evidence="6">Involved in the purine-salvage pathway. Catalyzes the NADPH-dependent conversion of GMP to IMP.</text>
</comment>
<evidence type="ECO:0000256" key="7">
    <source>
        <dbReference type="PIRSR" id="PIRSR000130-3"/>
    </source>
</evidence>
<dbReference type="CDD" id="cd02205">
    <property type="entry name" value="CBS_pair_SF"/>
    <property type="match status" value="1"/>
</dbReference>
<dbReference type="AlphaFoldDB" id="A0A543JEF0"/>
<dbReference type="GO" id="GO:0006166">
    <property type="term" value="P:purine ribonucleoside salvage"/>
    <property type="evidence" value="ECO:0007669"/>
    <property type="project" value="UniProtKB-KW"/>
</dbReference>
<evidence type="ECO:0000256" key="8">
    <source>
        <dbReference type="PIRSR" id="PIRSR000130-4"/>
    </source>
</evidence>
<evidence type="ECO:0000256" key="3">
    <source>
        <dbReference type="ARBA" id="ARBA00022857"/>
    </source>
</evidence>
<dbReference type="Gene3D" id="3.20.20.70">
    <property type="entry name" value="Aldolase class I"/>
    <property type="match status" value="1"/>
</dbReference>
<feature type="binding site" evidence="6">
    <location>
        <begin position="314"/>
        <end position="316"/>
    </location>
    <ligand>
        <name>NADP(+)</name>
        <dbReference type="ChEBI" id="CHEBI:58349"/>
    </ligand>
</feature>
<keyword evidence="4 6" id="KW-0560">Oxidoreductase</keyword>
<dbReference type="InterPro" id="IPR001093">
    <property type="entry name" value="IMP_DH_GMPRt"/>
</dbReference>
<dbReference type="InterPro" id="IPR005991">
    <property type="entry name" value="GUAB1"/>
</dbReference>
<dbReference type="PIRSF" id="PIRSF000130">
    <property type="entry name" value="IMPDH"/>
    <property type="match status" value="1"/>
</dbReference>
<reference evidence="11 12" key="1">
    <citation type="submission" date="2019-06" db="EMBL/GenBank/DDBJ databases">
        <title>Sequencing the genomes of 1000 actinobacteria strains.</title>
        <authorList>
            <person name="Klenk H.-P."/>
        </authorList>
    </citation>
    <scope>NUCLEOTIDE SEQUENCE [LARGE SCALE GENOMIC DNA]</scope>
    <source>
        <strain evidence="11 12">DSM 45456</strain>
    </source>
</reference>
<comment type="similarity">
    <text evidence="6">Belongs to the IMPDH/GMPR family. GuaB1 subfamily.</text>
</comment>
<keyword evidence="2" id="KW-0677">Repeat</keyword>
<dbReference type="FunFam" id="3.20.20.70:FF:000424">
    <property type="entry name" value="Inosine-5'-monophosphate dehydrogenase 2"/>
    <property type="match status" value="1"/>
</dbReference>
<feature type="binding site" evidence="7">
    <location>
        <begin position="314"/>
        <end position="316"/>
    </location>
    <ligand>
        <name>NAD(+)</name>
        <dbReference type="ChEBI" id="CHEBI:57540"/>
    </ligand>
</feature>
<feature type="domain" description="CBS" evidence="10">
    <location>
        <begin position="113"/>
        <end position="171"/>
    </location>
</feature>
<dbReference type="SUPFAM" id="SSF54631">
    <property type="entry name" value="CBS-domain pair"/>
    <property type="match status" value="1"/>
</dbReference>
<evidence type="ECO:0000256" key="9">
    <source>
        <dbReference type="PROSITE-ProRule" id="PRU00703"/>
    </source>
</evidence>
<feature type="binding site" description="in other chain" evidence="8">
    <location>
        <position position="316"/>
    </location>
    <ligand>
        <name>K(+)</name>
        <dbReference type="ChEBI" id="CHEBI:29103"/>
        <note>ligand shared between two tetrameric partners</note>
    </ligand>
</feature>